<accession>A0A9W7IC49</accession>
<dbReference type="AlphaFoldDB" id="A0A9W7IC49"/>
<comment type="caution">
    <text evidence="1">The sequence shown here is derived from an EMBL/GenBank/DDBJ whole genome shotgun (WGS) entry which is preliminary data.</text>
</comment>
<reference evidence="1" key="1">
    <citation type="submission" date="2023-05" db="EMBL/GenBank/DDBJ databases">
        <title>Genome and transcriptome analyses reveal genes involved in the formation of fine ridges on petal epidermal cells in Hibiscus trionum.</title>
        <authorList>
            <person name="Koshimizu S."/>
            <person name="Masuda S."/>
            <person name="Ishii T."/>
            <person name="Shirasu K."/>
            <person name="Hoshino A."/>
            <person name="Arita M."/>
        </authorList>
    </citation>
    <scope>NUCLEOTIDE SEQUENCE</scope>
    <source>
        <strain evidence="1">Hamamatsu line</strain>
    </source>
</reference>
<dbReference type="Proteomes" id="UP001165190">
    <property type="component" value="Unassembled WGS sequence"/>
</dbReference>
<dbReference type="OrthoDB" id="610799at2759"/>
<dbReference type="EMBL" id="BSYR01000025">
    <property type="protein sequence ID" value="GMI93309.1"/>
    <property type="molecule type" value="Genomic_DNA"/>
</dbReference>
<protein>
    <submittedName>
        <fullName evidence="1">Uncharacterized protein</fullName>
    </submittedName>
</protein>
<organism evidence="1 2">
    <name type="scientific">Hibiscus trionum</name>
    <name type="common">Flower of an hour</name>
    <dbReference type="NCBI Taxonomy" id="183268"/>
    <lineage>
        <taxon>Eukaryota</taxon>
        <taxon>Viridiplantae</taxon>
        <taxon>Streptophyta</taxon>
        <taxon>Embryophyta</taxon>
        <taxon>Tracheophyta</taxon>
        <taxon>Spermatophyta</taxon>
        <taxon>Magnoliopsida</taxon>
        <taxon>eudicotyledons</taxon>
        <taxon>Gunneridae</taxon>
        <taxon>Pentapetalae</taxon>
        <taxon>rosids</taxon>
        <taxon>malvids</taxon>
        <taxon>Malvales</taxon>
        <taxon>Malvaceae</taxon>
        <taxon>Malvoideae</taxon>
        <taxon>Hibiscus</taxon>
    </lineage>
</organism>
<dbReference type="PANTHER" id="PTHR33647">
    <property type="entry name" value="OS01G0793900 PROTEIN"/>
    <property type="match status" value="1"/>
</dbReference>
<sequence>MGNCLRRQDSFCGSLVSTAHMHGGGGGEINGTEKDRLLGGGKMDGYCSREVKIILSKKELERLVRDMDMQGLTLEQGLARLVDGGDVYEAEHRRPWKPKLQSIPEVN</sequence>
<keyword evidence="2" id="KW-1185">Reference proteome</keyword>
<evidence type="ECO:0000313" key="1">
    <source>
        <dbReference type="EMBL" id="GMI93309.1"/>
    </source>
</evidence>
<proteinExistence type="predicted"/>
<gene>
    <name evidence="1" type="ORF">HRI_003000200</name>
</gene>
<dbReference type="PANTHER" id="PTHR33647:SF22">
    <property type="entry name" value="GENOME ASSEMBLY, CHROMOSOME: A03"/>
    <property type="match status" value="1"/>
</dbReference>
<evidence type="ECO:0000313" key="2">
    <source>
        <dbReference type="Proteomes" id="UP001165190"/>
    </source>
</evidence>
<name>A0A9W7IC49_HIBTR</name>